<gene>
    <name evidence="5" type="ORF">NCTC10975_00153</name>
</gene>
<feature type="region of interest" description="Disordered" evidence="2">
    <location>
        <begin position="828"/>
        <end position="848"/>
    </location>
</feature>
<dbReference type="HAMAP" id="MF_04138">
    <property type="entry name" value="TMP_LAMBDA"/>
    <property type="match status" value="1"/>
</dbReference>
<sequence length="881" mass="96922">MSLTAEGQALLAQEAATNRAKRAADDFLNSLKNQTEIIGKTRTEILELKAAQLGVSQQAAPMINKLKEQEKAFMNGSITIGQYRNAMRQLPAQMTDIVTSLASGMPVWMVMIQQGGQIKDSFGGIGNSLKAVTSLITPLNVGLAAAALAVGGLSYATFKAQMVQEAFNRALITSGKYAGLSRGEIIGYANTITQAGLSADSATESLTKLLDAGLKIGVDIGKAGNAIAEFSRYSGKSIDSLVSHFARLSNDPYGGSIELNKQYRYLSASVLQHIKELEDQGKTTEAVTYATDALSGAMADRANEIRSSMGTLPSFFDEIGRAANKMWDSVMGLGADPSKAERLAKLEQQIKFAKSDPRRGTDKRKGLSYKDDKELELLEKERDELLKSIEADKKAAELQERSINNQVYFNQLVDKGTDNAEKRRREHEKLNKAIQDNIELAKKGEVKLWTDEQIKMAREGIDKAFKDPVKRKPTFHKAAFAGMRRDEGTQSHVIALKAELEMLSQESRHIGTISQQRRALWQEQAKFQILEQANKERTLSLEERALLARKDSILAEKEKAASIGDQIEQQKQLNQLRYSNDDLKAEIELRKATIGMTNEQIAQQRELLKLKMEWTKKGGAETDEEYLRGVDLIQEKYETESWLREQWREGVKKAYAEYVISVTDANAAAQQLTKQAFDSMTGAMTDFLTKSKASFKDYAASFFNLATKMIVQLTTIRMLEAGLGGTTLGNFLGIKGHATGGYTGDGGKYDPAGVVHKGEFVFTKEATQRLGVDNLYRLMDAGKRGYASGGHVGGSAPMSVIQPTAFIARNPQIAGGVNVNINLGGINVPPQNGERERSSNSGISSSQADRLFKSKLRKFVEEEGREGGSLDLLIKTKVRRF</sequence>
<dbReference type="AlphaFoldDB" id="A0A2X2BHE1"/>
<evidence type="ECO:0000313" key="6">
    <source>
        <dbReference type="Proteomes" id="UP000251485"/>
    </source>
</evidence>
<evidence type="ECO:0000259" key="3">
    <source>
        <dbReference type="Pfam" id="PF06791"/>
    </source>
</evidence>
<feature type="domain" description="Bacteriophage tail tape measure C-terminal" evidence="4">
    <location>
        <begin position="646"/>
        <end position="719"/>
    </location>
</feature>
<organism evidence="5 6">
    <name type="scientific">Proteus mirabilis</name>
    <dbReference type="NCBI Taxonomy" id="584"/>
    <lineage>
        <taxon>Bacteria</taxon>
        <taxon>Pseudomonadati</taxon>
        <taxon>Pseudomonadota</taxon>
        <taxon>Gammaproteobacteria</taxon>
        <taxon>Enterobacterales</taxon>
        <taxon>Morganellaceae</taxon>
        <taxon>Proteus</taxon>
    </lineage>
</organism>
<dbReference type="InterPro" id="IPR009628">
    <property type="entry name" value="Phage_tape_measure_N"/>
</dbReference>
<evidence type="ECO:0000256" key="1">
    <source>
        <dbReference type="SAM" id="Coils"/>
    </source>
</evidence>
<feature type="coiled-coil region" evidence="1">
    <location>
        <begin position="375"/>
        <end position="437"/>
    </location>
</feature>
<dbReference type="EMBL" id="UAUE01000001">
    <property type="protein sequence ID" value="SPY93828.1"/>
    <property type="molecule type" value="Genomic_DNA"/>
</dbReference>
<evidence type="ECO:0000256" key="2">
    <source>
        <dbReference type="SAM" id="MobiDB-lite"/>
    </source>
</evidence>
<protein>
    <submittedName>
        <fullName evidence="5">Phage tail tape measure protein</fullName>
    </submittedName>
</protein>
<keyword evidence="1" id="KW-0175">Coiled coil</keyword>
<proteinExistence type="inferred from homology"/>
<name>A0A2X2BHE1_PROMI</name>
<reference evidence="5 6" key="1">
    <citation type="submission" date="2018-06" db="EMBL/GenBank/DDBJ databases">
        <authorList>
            <consortium name="Pathogen Informatics"/>
            <person name="Doyle S."/>
        </authorList>
    </citation>
    <scope>NUCLEOTIDE SEQUENCE [LARGE SCALE GENOMIC DNA]</scope>
    <source>
        <strain evidence="5 6">NCTC10975</strain>
    </source>
</reference>
<dbReference type="Pfam" id="PF06791">
    <property type="entry name" value="TMP_2"/>
    <property type="match status" value="1"/>
</dbReference>
<dbReference type="NCBIfam" id="TIGR01541">
    <property type="entry name" value="tape_meas_lam_C"/>
    <property type="match status" value="1"/>
</dbReference>
<dbReference type="Proteomes" id="UP000251485">
    <property type="component" value="Unassembled WGS sequence"/>
</dbReference>
<dbReference type="InterPro" id="IPR006431">
    <property type="entry name" value="Phage_tape_meas_C"/>
</dbReference>
<evidence type="ECO:0000259" key="4">
    <source>
        <dbReference type="Pfam" id="PF09718"/>
    </source>
</evidence>
<dbReference type="InterPro" id="IPR043680">
    <property type="entry name" value="GpH_LAMBDA"/>
</dbReference>
<accession>A0A2X2BHE1</accession>
<evidence type="ECO:0000313" key="5">
    <source>
        <dbReference type="EMBL" id="SPY93828.1"/>
    </source>
</evidence>
<feature type="domain" description="Bacteriophage tail tape measure N-terminal" evidence="3">
    <location>
        <begin position="77"/>
        <end position="275"/>
    </location>
</feature>
<dbReference type="Pfam" id="PF09718">
    <property type="entry name" value="Tape_meas_lam_C"/>
    <property type="match status" value="1"/>
</dbReference>